<reference evidence="7" key="1">
    <citation type="submission" date="2023-07" db="EMBL/GenBank/DDBJ databases">
        <authorList>
            <person name="Luz R."/>
            <person name="Cordeiro R."/>
            <person name="Fonseca A."/>
            <person name="Goncalves V."/>
        </authorList>
    </citation>
    <scope>NUCLEOTIDE SEQUENCE [LARGE SCALE GENOMIC DNA]</scope>
    <source>
        <strain evidence="7">BACA0444</strain>
    </source>
</reference>
<accession>A0AAE4FQQ6</accession>
<dbReference type="SUPFAM" id="SSF54001">
    <property type="entry name" value="Cysteine proteinases"/>
    <property type="match status" value="1"/>
</dbReference>
<proteinExistence type="predicted"/>
<evidence type="ECO:0000256" key="3">
    <source>
        <dbReference type="ARBA" id="ARBA00022679"/>
    </source>
</evidence>
<keyword evidence="4" id="KW-0479">Metal-binding</keyword>
<dbReference type="PROSITE" id="PS51443">
    <property type="entry name" value="PCS"/>
    <property type="match status" value="1"/>
</dbReference>
<dbReference type="PANTHER" id="PTHR33447">
    <property type="entry name" value="GLUTATHIONE GAMMA-GLUTAMYLCYSTEINYLTRANSFERASE"/>
    <property type="match status" value="1"/>
</dbReference>
<dbReference type="EC" id="2.3.2.15" evidence="1"/>
<dbReference type="Gene3D" id="3.90.70.30">
    <property type="entry name" value="Phytochelatin synthase, N-terminal domain"/>
    <property type="match status" value="1"/>
</dbReference>
<evidence type="ECO:0000313" key="7">
    <source>
        <dbReference type="Proteomes" id="UP001268256"/>
    </source>
</evidence>
<dbReference type="InterPro" id="IPR038765">
    <property type="entry name" value="Papain-like_cys_pep_sf"/>
</dbReference>
<evidence type="ECO:0000313" key="6">
    <source>
        <dbReference type="EMBL" id="MDS3859547.1"/>
    </source>
</evidence>
<dbReference type="Proteomes" id="UP001268256">
    <property type="component" value="Unassembled WGS sequence"/>
</dbReference>
<dbReference type="GO" id="GO:0010038">
    <property type="term" value="P:response to metal ion"/>
    <property type="evidence" value="ECO:0007669"/>
    <property type="project" value="InterPro"/>
</dbReference>
<comment type="caution">
    <text evidence="6">The sequence shown here is derived from an EMBL/GenBank/DDBJ whole genome shotgun (WGS) entry which is preliminary data.</text>
</comment>
<name>A0AAE4FQQ6_9CYAN</name>
<feature type="domain" description="Peptidase C83" evidence="5">
    <location>
        <begin position="1"/>
        <end position="131"/>
    </location>
</feature>
<dbReference type="AlphaFoldDB" id="A0AAE4FQQ6"/>
<dbReference type="PANTHER" id="PTHR33447:SF20">
    <property type="entry name" value="GLUTATHIONE GAMMA-GLUTAMYLCYSTEINYLTRANSFERASE"/>
    <property type="match status" value="1"/>
</dbReference>
<evidence type="ECO:0000256" key="4">
    <source>
        <dbReference type="ARBA" id="ARBA00022723"/>
    </source>
</evidence>
<organism evidence="6 7">
    <name type="scientific">Pseudocalidococcus azoricus BACA0444</name>
    <dbReference type="NCBI Taxonomy" id="2918990"/>
    <lineage>
        <taxon>Bacteria</taxon>
        <taxon>Bacillati</taxon>
        <taxon>Cyanobacteriota</taxon>
        <taxon>Cyanophyceae</taxon>
        <taxon>Acaryochloridales</taxon>
        <taxon>Thermosynechococcaceae</taxon>
        <taxon>Pseudocalidococcus</taxon>
        <taxon>Pseudocalidococcus azoricus</taxon>
    </lineage>
</organism>
<evidence type="ECO:0000256" key="1">
    <source>
        <dbReference type="ARBA" id="ARBA00012468"/>
    </source>
</evidence>
<dbReference type="GO" id="GO:0016756">
    <property type="term" value="F:glutathione gamma-glutamylcysteinyltransferase activity"/>
    <property type="evidence" value="ECO:0007669"/>
    <property type="project" value="UniProtKB-EC"/>
</dbReference>
<dbReference type="GO" id="GO:0046938">
    <property type="term" value="P:phytochelatin biosynthetic process"/>
    <property type="evidence" value="ECO:0007669"/>
    <property type="project" value="InterPro"/>
</dbReference>
<evidence type="ECO:0000256" key="2">
    <source>
        <dbReference type="ARBA" id="ARBA00022539"/>
    </source>
</evidence>
<sequence length="135" mass="15144">MIDRYLIARQGLTLSQLAALLQTYPVTVEQYYGSDLGLAEFRQILGISLGKANQYILVNYLRSSIGQETGGHISPLAAYHAEQDQVLILDVARYKYPPIWVSVQALWQAMQTIDPVSGKSRGFLVIHNREPNPKN</sequence>
<protein>
    <recommendedName>
        <fullName evidence="1">glutathione gamma-glutamylcysteinyltransferase</fullName>
        <ecNumber evidence="1">2.3.2.15</ecNumber>
    </recommendedName>
</protein>
<keyword evidence="3" id="KW-0808">Transferase</keyword>
<dbReference type="GO" id="GO:0046872">
    <property type="term" value="F:metal ion binding"/>
    <property type="evidence" value="ECO:0007669"/>
    <property type="project" value="UniProtKB-KW"/>
</dbReference>
<dbReference type="EMBL" id="JAVMIP010000001">
    <property type="protein sequence ID" value="MDS3859547.1"/>
    <property type="molecule type" value="Genomic_DNA"/>
</dbReference>
<dbReference type="InterPro" id="IPR007719">
    <property type="entry name" value="PCS_N"/>
</dbReference>
<keyword evidence="2" id="KW-0104">Cadmium</keyword>
<dbReference type="Pfam" id="PF05023">
    <property type="entry name" value="Phytochelatin"/>
    <property type="match status" value="1"/>
</dbReference>
<dbReference type="InterPro" id="IPR040409">
    <property type="entry name" value="PCS-like"/>
</dbReference>
<evidence type="ECO:0000259" key="5">
    <source>
        <dbReference type="PROSITE" id="PS51443"/>
    </source>
</evidence>
<keyword evidence="7" id="KW-1185">Reference proteome</keyword>
<dbReference type="RefSeq" id="WP_322876855.1">
    <property type="nucleotide sequence ID" value="NZ_JAVMIP010000001.1"/>
</dbReference>
<gene>
    <name evidence="6" type="ORF">RIF25_01870</name>
</gene>
<dbReference type="InterPro" id="IPR038156">
    <property type="entry name" value="PCS_N_sf"/>
</dbReference>